<proteinExistence type="predicted"/>
<sequence>MQAHCIVCHYQLNCFGNIYDHTCVSHTCITMCGAATTKLDMCALYCFICSQILSPIIE</sequence>
<dbReference type="AlphaFoldDB" id="A0A0E9X7F0"/>
<evidence type="ECO:0000313" key="1">
    <source>
        <dbReference type="EMBL" id="JAH97755.1"/>
    </source>
</evidence>
<reference evidence="1" key="1">
    <citation type="submission" date="2014-11" db="EMBL/GenBank/DDBJ databases">
        <authorList>
            <person name="Amaro Gonzalez C."/>
        </authorList>
    </citation>
    <scope>NUCLEOTIDE SEQUENCE</scope>
</reference>
<accession>A0A0E9X7F0</accession>
<reference evidence="1" key="2">
    <citation type="journal article" date="2015" name="Fish Shellfish Immunol.">
        <title>Early steps in the European eel (Anguilla anguilla)-Vibrio vulnificus interaction in the gills: Role of the RtxA13 toxin.</title>
        <authorList>
            <person name="Callol A."/>
            <person name="Pajuelo D."/>
            <person name="Ebbesson L."/>
            <person name="Teles M."/>
            <person name="MacKenzie S."/>
            <person name="Amaro C."/>
        </authorList>
    </citation>
    <scope>NUCLEOTIDE SEQUENCE</scope>
</reference>
<organism evidence="1">
    <name type="scientific">Anguilla anguilla</name>
    <name type="common">European freshwater eel</name>
    <name type="synonym">Muraena anguilla</name>
    <dbReference type="NCBI Taxonomy" id="7936"/>
    <lineage>
        <taxon>Eukaryota</taxon>
        <taxon>Metazoa</taxon>
        <taxon>Chordata</taxon>
        <taxon>Craniata</taxon>
        <taxon>Vertebrata</taxon>
        <taxon>Euteleostomi</taxon>
        <taxon>Actinopterygii</taxon>
        <taxon>Neopterygii</taxon>
        <taxon>Teleostei</taxon>
        <taxon>Anguilliformes</taxon>
        <taxon>Anguillidae</taxon>
        <taxon>Anguilla</taxon>
    </lineage>
</organism>
<dbReference type="EMBL" id="GBXM01010822">
    <property type="protein sequence ID" value="JAH97755.1"/>
    <property type="molecule type" value="Transcribed_RNA"/>
</dbReference>
<name>A0A0E9X7F0_ANGAN</name>
<protein>
    <submittedName>
        <fullName evidence="1">Uncharacterized protein</fullName>
    </submittedName>
</protein>